<evidence type="ECO:0000256" key="3">
    <source>
        <dbReference type="ARBA" id="ARBA00022664"/>
    </source>
</evidence>
<evidence type="ECO:0000313" key="19">
    <source>
        <dbReference type="EMBL" id="KAF7154629.1"/>
    </source>
</evidence>
<name>A0A834HQB1_RHOSS</name>
<dbReference type="InterPro" id="IPR035979">
    <property type="entry name" value="RBD_domain_sf"/>
</dbReference>
<feature type="domain" description="RRM" evidence="16">
    <location>
        <begin position="100"/>
        <end position="181"/>
    </location>
</feature>
<dbReference type="GO" id="GO:0000398">
    <property type="term" value="P:mRNA splicing, via spliceosome"/>
    <property type="evidence" value="ECO:0007669"/>
    <property type="project" value="InterPro"/>
</dbReference>
<dbReference type="InterPro" id="IPR000571">
    <property type="entry name" value="Znf_CCCH"/>
</dbReference>
<evidence type="ECO:0000256" key="11">
    <source>
        <dbReference type="ARBA" id="ARBA00023242"/>
    </source>
</evidence>
<dbReference type="SUPFAM" id="SSF52540">
    <property type="entry name" value="P-loop containing nucleoside triphosphate hydrolases"/>
    <property type="match status" value="1"/>
</dbReference>
<dbReference type="InterPro" id="IPR012677">
    <property type="entry name" value="Nucleotide-bd_a/b_plait_sf"/>
</dbReference>
<feature type="zinc finger region" description="C3H1-type" evidence="14">
    <location>
        <begin position="12"/>
        <end position="40"/>
    </location>
</feature>
<keyword evidence="6 14" id="KW-0863">Zinc-finger</keyword>
<evidence type="ECO:0000256" key="12">
    <source>
        <dbReference type="ARBA" id="ARBA00054989"/>
    </source>
</evidence>
<feature type="compositionally biased region" description="Basic and acidic residues" evidence="15">
    <location>
        <begin position="260"/>
        <end position="291"/>
    </location>
</feature>
<dbReference type="EMBL" id="WJXA01000001">
    <property type="protein sequence ID" value="KAF7154629.1"/>
    <property type="molecule type" value="Genomic_DNA"/>
</dbReference>
<reference evidence="19" key="1">
    <citation type="submission" date="2019-11" db="EMBL/GenBank/DDBJ databases">
        <authorList>
            <person name="Liu Y."/>
            <person name="Hou J."/>
            <person name="Li T.-Q."/>
            <person name="Guan C.-H."/>
            <person name="Wu X."/>
            <person name="Wu H.-Z."/>
            <person name="Ling F."/>
            <person name="Zhang R."/>
            <person name="Shi X.-G."/>
            <person name="Ren J.-P."/>
            <person name="Chen E.-F."/>
            <person name="Sun J.-M."/>
        </authorList>
    </citation>
    <scope>NUCLEOTIDE SEQUENCE</scope>
    <source>
        <strain evidence="19">Adult_tree_wgs_1</strain>
        <tissue evidence="19">Leaves</tissue>
    </source>
</reference>
<feature type="domain" description="Helicase ATP-binding" evidence="18">
    <location>
        <begin position="335"/>
        <end position="459"/>
    </location>
</feature>
<dbReference type="PROSITE" id="PS50103">
    <property type="entry name" value="ZF_C3H1"/>
    <property type="match status" value="2"/>
</dbReference>
<dbReference type="SMART" id="SM00356">
    <property type="entry name" value="ZnF_C3H1"/>
    <property type="match status" value="2"/>
</dbReference>
<evidence type="ECO:0000259" key="16">
    <source>
        <dbReference type="PROSITE" id="PS50102"/>
    </source>
</evidence>
<dbReference type="AlphaFoldDB" id="A0A834HQB1"/>
<keyword evidence="10" id="KW-0508">mRNA splicing</keyword>
<dbReference type="InterPro" id="IPR014001">
    <property type="entry name" value="Helicase_ATP-bd"/>
</dbReference>
<comment type="subcellular location">
    <subcellularLocation>
        <location evidence="1">Nucleus</location>
    </subcellularLocation>
</comment>
<evidence type="ECO:0000256" key="4">
    <source>
        <dbReference type="ARBA" id="ARBA00022723"/>
    </source>
</evidence>
<dbReference type="FunFam" id="3.30.70.330:FF:000122">
    <property type="entry name" value="Splicing factor U2AF small subunit"/>
    <property type="match status" value="1"/>
</dbReference>
<accession>A0A834HQB1</accession>
<organism evidence="19 20">
    <name type="scientific">Rhododendron simsii</name>
    <name type="common">Sims's rhododendron</name>
    <dbReference type="NCBI Taxonomy" id="118357"/>
    <lineage>
        <taxon>Eukaryota</taxon>
        <taxon>Viridiplantae</taxon>
        <taxon>Streptophyta</taxon>
        <taxon>Embryophyta</taxon>
        <taxon>Tracheophyta</taxon>
        <taxon>Spermatophyta</taxon>
        <taxon>Magnoliopsida</taxon>
        <taxon>eudicotyledons</taxon>
        <taxon>Gunneridae</taxon>
        <taxon>Pentapetalae</taxon>
        <taxon>asterids</taxon>
        <taxon>Ericales</taxon>
        <taxon>Ericaceae</taxon>
        <taxon>Ericoideae</taxon>
        <taxon>Rhodoreae</taxon>
        <taxon>Rhododendron</taxon>
    </lineage>
</organism>
<dbReference type="InterPro" id="IPR027417">
    <property type="entry name" value="P-loop_NTPase"/>
</dbReference>
<dbReference type="SMART" id="SM00487">
    <property type="entry name" value="DEXDc"/>
    <property type="match status" value="1"/>
</dbReference>
<dbReference type="PROSITE" id="PS51192">
    <property type="entry name" value="HELICASE_ATP_BIND_1"/>
    <property type="match status" value="1"/>
</dbReference>
<evidence type="ECO:0000256" key="10">
    <source>
        <dbReference type="ARBA" id="ARBA00023187"/>
    </source>
</evidence>
<keyword evidence="11" id="KW-0539">Nucleus</keyword>
<keyword evidence="3" id="KW-0507">mRNA processing</keyword>
<dbReference type="Pfam" id="PF00270">
    <property type="entry name" value="DEAD"/>
    <property type="match status" value="1"/>
</dbReference>
<comment type="caution">
    <text evidence="19">The sequence shown here is derived from an EMBL/GenBank/DDBJ whole genome shotgun (WGS) entry which is preliminary data.</text>
</comment>
<dbReference type="CDD" id="cd12539">
    <property type="entry name" value="RRM_U2AF35B"/>
    <property type="match status" value="1"/>
</dbReference>
<evidence type="ECO:0000313" key="20">
    <source>
        <dbReference type="Proteomes" id="UP000626092"/>
    </source>
</evidence>
<dbReference type="InterPro" id="IPR003954">
    <property type="entry name" value="RRM_euk-type"/>
</dbReference>
<keyword evidence="20" id="KW-1185">Reference proteome</keyword>
<evidence type="ECO:0000256" key="5">
    <source>
        <dbReference type="ARBA" id="ARBA00022737"/>
    </source>
</evidence>
<dbReference type="GO" id="GO:0048573">
    <property type="term" value="P:photoperiodism, flowering"/>
    <property type="evidence" value="ECO:0007669"/>
    <property type="project" value="UniProtKB-ARBA"/>
</dbReference>
<dbReference type="SUPFAM" id="SSF54928">
    <property type="entry name" value="RNA-binding domain, RBD"/>
    <property type="match status" value="1"/>
</dbReference>
<dbReference type="GO" id="GO:0089701">
    <property type="term" value="C:U2AF complex"/>
    <property type="evidence" value="ECO:0007669"/>
    <property type="project" value="InterPro"/>
</dbReference>
<evidence type="ECO:0000256" key="2">
    <source>
        <dbReference type="ARBA" id="ARBA00010269"/>
    </source>
</evidence>
<dbReference type="SMART" id="SM00360">
    <property type="entry name" value="RRM"/>
    <property type="match status" value="1"/>
</dbReference>
<dbReference type="PROSITE" id="PS50102">
    <property type="entry name" value="RRM"/>
    <property type="match status" value="1"/>
</dbReference>
<keyword evidence="8 13" id="KW-0694">RNA-binding</keyword>
<feature type="compositionally biased region" description="Basic residues" evidence="15">
    <location>
        <begin position="244"/>
        <end position="258"/>
    </location>
</feature>
<protein>
    <submittedName>
        <fullName evidence="19">Uncharacterized protein</fullName>
    </submittedName>
</protein>
<feature type="zinc finger region" description="C3H1-type" evidence="14">
    <location>
        <begin position="183"/>
        <end position="210"/>
    </location>
</feature>
<dbReference type="SMART" id="SM00361">
    <property type="entry name" value="RRM_1"/>
    <property type="match status" value="1"/>
</dbReference>
<dbReference type="PANTHER" id="PTHR12620">
    <property type="entry name" value="U2 SNRNP AUXILIARY FACTOR, SMALL SUBUNIT"/>
    <property type="match status" value="1"/>
</dbReference>
<evidence type="ECO:0000256" key="8">
    <source>
        <dbReference type="ARBA" id="ARBA00022884"/>
    </source>
</evidence>
<dbReference type="OrthoDB" id="423462at2759"/>
<dbReference type="InterPro" id="IPR000504">
    <property type="entry name" value="RRM_dom"/>
</dbReference>
<dbReference type="Pfam" id="PF00642">
    <property type="entry name" value="zf-CCCH"/>
    <property type="match status" value="2"/>
</dbReference>
<dbReference type="InterPro" id="IPR011545">
    <property type="entry name" value="DEAD/DEAH_box_helicase_dom"/>
</dbReference>
<comment type="function">
    <text evidence="12">Necessary for the splicing of pre-mRNA. Probably active at the 3' splice sites.</text>
</comment>
<dbReference type="GO" id="GO:0008270">
    <property type="term" value="F:zinc ion binding"/>
    <property type="evidence" value="ECO:0007669"/>
    <property type="project" value="UniProtKB-KW"/>
</dbReference>
<feature type="domain" description="C3H1-type" evidence="17">
    <location>
        <begin position="183"/>
        <end position="210"/>
    </location>
</feature>
<feature type="compositionally biased region" description="Basic and acidic residues" evidence="15">
    <location>
        <begin position="230"/>
        <end position="243"/>
    </location>
</feature>
<gene>
    <name evidence="19" type="ORF">RHSIM_Rhsim01G0208800</name>
</gene>
<evidence type="ECO:0000256" key="14">
    <source>
        <dbReference type="PROSITE-ProRule" id="PRU00723"/>
    </source>
</evidence>
<feature type="region of interest" description="Disordered" evidence="15">
    <location>
        <begin position="216"/>
        <end position="317"/>
    </location>
</feature>
<dbReference type="GO" id="GO:0005524">
    <property type="term" value="F:ATP binding"/>
    <property type="evidence" value="ECO:0007669"/>
    <property type="project" value="InterPro"/>
</dbReference>
<feature type="compositionally biased region" description="Low complexity" evidence="15">
    <location>
        <begin position="294"/>
        <end position="306"/>
    </location>
</feature>
<dbReference type="PRINTS" id="PR01848">
    <property type="entry name" value="U2AUXFACTOR"/>
</dbReference>
<keyword evidence="4 14" id="KW-0479">Metal-binding</keyword>
<keyword evidence="9" id="KW-0238">DNA-binding</keyword>
<evidence type="ECO:0000256" key="15">
    <source>
        <dbReference type="SAM" id="MobiDB-lite"/>
    </source>
</evidence>
<evidence type="ECO:0000256" key="1">
    <source>
        <dbReference type="ARBA" id="ARBA00004123"/>
    </source>
</evidence>
<proteinExistence type="inferred from homology"/>
<evidence type="ECO:0000256" key="6">
    <source>
        <dbReference type="ARBA" id="ARBA00022771"/>
    </source>
</evidence>
<keyword evidence="5" id="KW-0677">Repeat</keyword>
<evidence type="ECO:0000256" key="7">
    <source>
        <dbReference type="ARBA" id="ARBA00022833"/>
    </source>
</evidence>
<evidence type="ECO:0000259" key="17">
    <source>
        <dbReference type="PROSITE" id="PS50103"/>
    </source>
</evidence>
<dbReference type="Proteomes" id="UP000626092">
    <property type="component" value="Unassembled WGS sequence"/>
</dbReference>
<keyword evidence="7 14" id="KW-0862">Zinc</keyword>
<dbReference type="InterPro" id="IPR009145">
    <property type="entry name" value="U2AF_small"/>
</dbReference>
<dbReference type="GO" id="GO:0003723">
    <property type="term" value="F:RNA binding"/>
    <property type="evidence" value="ECO:0007669"/>
    <property type="project" value="UniProtKB-UniRule"/>
</dbReference>
<evidence type="ECO:0000256" key="13">
    <source>
        <dbReference type="PROSITE-ProRule" id="PRU00176"/>
    </source>
</evidence>
<dbReference type="Pfam" id="PF00076">
    <property type="entry name" value="RRM_1"/>
    <property type="match status" value="1"/>
</dbReference>
<comment type="similarity">
    <text evidence="2">Belongs to the splicing factor SR family.</text>
</comment>
<dbReference type="Gene3D" id="3.40.50.300">
    <property type="entry name" value="P-loop containing nucleotide triphosphate hydrolases"/>
    <property type="match status" value="2"/>
</dbReference>
<dbReference type="Gene3D" id="3.30.70.330">
    <property type="match status" value="1"/>
</dbReference>
<evidence type="ECO:0000259" key="18">
    <source>
        <dbReference type="PROSITE" id="PS51192"/>
    </source>
</evidence>
<dbReference type="GO" id="GO:0003677">
    <property type="term" value="F:DNA binding"/>
    <property type="evidence" value="ECO:0007669"/>
    <property type="project" value="UniProtKB-KW"/>
</dbReference>
<sequence>MAEHLASIFGTEKDRVNCPFYFKIGACRHGDRCSRLHTKPSVSPTLLLSNMYQRPDMITPGVDAQGHPIDPRKMQEHFEVSLSLSLSIYLIVYVHFQQEDRLWVKVYGVEPAEKDFYEDLFEELNKYGEIESLNVCDNLADHMVGNVYVQFREEEHASNALKNLTGRYYAGRPIIVDFSPVTDFREATCRQYEENACNRGGYCNFMHLKRIGRHRSYDDERTHGSRGHSRRYDERDYHYESSSRRRRTTSPGHSKGRSRSPGERRNRSPVREGSEERRAKIEQWNREREQAEQANNANTDGYNYNNESKDNGFMPQGDETSCRSCPFSYKGIGLLAYQIHHEFERFSTYLPDIKVAVFYGGVNIKVRKDLLKNECPHIVVGTPGRILGLARDEDLGMKNVRHFILDECDKMLESLDMRKDVQEIFKMTPHDKQVMMFSAALSKEIRPVFKKFMQDPMEIYVDDEAKLTLHGLVQVCRAGRFGTKGLAITFVASASDSDVLNQVQERFEVDIKELPEQIDTSTYSMNHFL</sequence>
<feature type="domain" description="C3H1-type" evidence="17">
    <location>
        <begin position="12"/>
        <end position="40"/>
    </location>
</feature>
<evidence type="ECO:0000256" key="9">
    <source>
        <dbReference type="ARBA" id="ARBA00023125"/>
    </source>
</evidence>